<sequence>MPAADDAFRISATVRGPSIIAVPTVLHGRTVVELVWTDRWEWGTTALNEALNKVPHATLRLFGYRTKAPRPTVIARRLLSPSPSQLVNPLGQIQLSLPSKSSFRIGPHLTVIVDSAESTAPDDVTEEQSAAVVWSALACGVACEGPLHPRRIATRFATQSQRDIAGSFVGVLGSWLYLSTMADGAGPLMPMRHNFTDMHNTSTVTEVLVRWEQAAGHCLASDRDARISRVHSLLATGIGLLMKEGSDPFSEFTSWFRGQRLLAAQ</sequence>
<accession>A0ABN1YKV3</accession>
<gene>
    <name evidence="1" type="ORF">GCM10009601_09760</name>
</gene>
<evidence type="ECO:0000313" key="1">
    <source>
        <dbReference type="EMBL" id="GAA1416822.1"/>
    </source>
</evidence>
<keyword evidence="2" id="KW-1185">Reference proteome</keyword>
<organism evidence="1 2">
    <name type="scientific">Streptomyces thermospinosisporus</name>
    <dbReference type="NCBI Taxonomy" id="161482"/>
    <lineage>
        <taxon>Bacteria</taxon>
        <taxon>Bacillati</taxon>
        <taxon>Actinomycetota</taxon>
        <taxon>Actinomycetes</taxon>
        <taxon>Kitasatosporales</taxon>
        <taxon>Streptomycetaceae</taxon>
        <taxon>Streptomyces</taxon>
    </lineage>
</organism>
<comment type="caution">
    <text evidence="1">The sequence shown here is derived from an EMBL/GenBank/DDBJ whole genome shotgun (WGS) entry which is preliminary data.</text>
</comment>
<reference evidence="1 2" key="1">
    <citation type="journal article" date="2019" name="Int. J. Syst. Evol. Microbiol.">
        <title>The Global Catalogue of Microorganisms (GCM) 10K type strain sequencing project: providing services to taxonomists for standard genome sequencing and annotation.</title>
        <authorList>
            <consortium name="The Broad Institute Genomics Platform"/>
            <consortium name="The Broad Institute Genome Sequencing Center for Infectious Disease"/>
            <person name="Wu L."/>
            <person name="Ma J."/>
        </authorList>
    </citation>
    <scope>NUCLEOTIDE SEQUENCE [LARGE SCALE GENOMIC DNA]</scope>
    <source>
        <strain evidence="1 2">JCM 11756</strain>
    </source>
</reference>
<evidence type="ECO:0000313" key="2">
    <source>
        <dbReference type="Proteomes" id="UP001500973"/>
    </source>
</evidence>
<proteinExistence type="predicted"/>
<protein>
    <recommendedName>
        <fullName evidence="3">DUF2877 domain-containing protein</fullName>
    </recommendedName>
</protein>
<dbReference type="Proteomes" id="UP001500973">
    <property type="component" value="Unassembled WGS sequence"/>
</dbReference>
<evidence type="ECO:0008006" key="3">
    <source>
        <dbReference type="Google" id="ProtNLM"/>
    </source>
</evidence>
<name>A0ABN1YKV3_9ACTN</name>
<dbReference type="EMBL" id="BAAAIZ010000009">
    <property type="protein sequence ID" value="GAA1416822.1"/>
    <property type="molecule type" value="Genomic_DNA"/>
</dbReference>